<evidence type="ECO:0000313" key="1">
    <source>
        <dbReference type="EMBL" id="QCO00123.1"/>
    </source>
</evidence>
<organism evidence="1 2">
    <name type="scientific">Azospirillum argentinense</name>
    <dbReference type="NCBI Taxonomy" id="2970906"/>
    <lineage>
        <taxon>Bacteria</taxon>
        <taxon>Pseudomonadati</taxon>
        <taxon>Pseudomonadota</taxon>
        <taxon>Alphaproteobacteria</taxon>
        <taxon>Rhodospirillales</taxon>
        <taxon>Azospirillaceae</taxon>
        <taxon>Azospirillum</taxon>
    </lineage>
</organism>
<name>A0A4D8PQ58_9PROT</name>
<evidence type="ECO:0008006" key="3">
    <source>
        <dbReference type="Google" id="ProtNLM"/>
    </source>
</evidence>
<evidence type="ECO:0000313" key="2">
    <source>
        <dbReference type="Proteomes" id="UP000298595"/>
    </source>
</evidence>
<dbReference type="Gene3D" id="1.10.3990.20">
    <property type="entry name" value="protein bp1543"/>
    <property type="match status" value="1"/>
</dbReference>
<keyword evidence="1" id="KW-0614">Plasmid</keyword>
<dbReference type="KEGG" id="aare:D3093_33245"/>
<proteinExistence type="predicted"/>
<geneLocation type="plasmid" evidence="1 2">
    <name>p5</name>
</geneLocation>
<dbReference type="EMBL" id="CP032326">
    <property type="protein sequence ID" value="QCO00123.1"/>
    <property type="molecule type" value="Genomic_DNA"/>
</dbReference>
<dbReference type="RefSeq" id="WP_137118836.1">
    <property type="nucleotide sequence ID" value="NZ_CP032326.1"/>
</dbReference>
<dbReference type="AlphaFoldDB" id="A0A4D8PQ58"/>
<gene>
    <name evidence="1" type="ORF">D3093_33245</name>
</gene>
<sequence>MLSRYGAGAVSKGKRSYMAVKPTQDSELDLTDEASWLVGREIRPIRIGKTVRKVVLNRTVWVILEEICRLEGLSLHETFEMLADRCRSTSARTLGRAAEVFVVAYNRQAVAPLRRENNDREQIRPKFVITISRVN</sequence>
<reference evidence="1 2" key="1">
    <citation type="submission" date="2018-09" db="EMBL/GenBank/DDBJ databases">
        <title>Whole genome based analysis of evolution and adaptive divergence in Indian and Brazilian strains of Azospirillum brasilense.</title>
        <authorList>
            <person name="Singh C."/>
            <person name="Tripathi A.K."/>
        </authorList>
    </citation>
    <scope>NUCLEOTIDE SEQUENCE [LARGE SCALE GENOMIC DNA]</scope>
    <source>
        <strain evidence="1 2">MTCC4035</strain>
        <plasmid evidence="1 2">p5</plasmid>
    </source>
</reference>
<accession>A0A4D8PQ58</accession>
<dbReference type="Proteomes" id="UP000298595">
    <property type="component" value="Plasmid p5"/>
</dbReference>
<protein>
    <recommendedName>
        <fullName evidence="3">Ribbon-helix-helix domain-containing protein</fullName>
    </recommendedName>
</protein>
<dbReference type="InterPro" id="IPR038268">
    <property type="entry name" value="RHH_sf"/>
</dbReference>